<sequence>RAIMQPVNQPLMSVKRSSSIEEFNSDSGIYTYLSLSSSPIQSSLIAPFPSIQEPVKLNFEGADLLPLSHFELFKQCDKTFLPVEDCQMGYLPLGCGPASRYPNSDLLERDVLASNTCISDLLRHQQEHISEQQQHLNETYLKQEQHHYSSREDGNRHRISENKSPVLKLNAHWQPPYESVVNDCQIAATYSTSEDLASSAPIISNHGMPTLPLDSPFPTTNLNGREDISPNVYPLQPSVDDHEMMINSLPEKGKLLEAVLKAGPLLQTLLLAGPLPLWQHPPPALDSFDIPLVPISPNPPLTISLSSPSSPEMTLSFPNSSTGSTNKSPPEPTVYDKNLNLLSQASPYAPLPSSTPTGSSLKKRFMSMDDSLHNARSSLKHTKLQ</sequence>
<comment type="caution">
    <text evidence="2">The sequence shown here is derived from an EMBL/GenBank/DDBJ whole genome shotgun (WGS) entry which is preliminary data.</text>
</comment>
<protein>
    <submittedName>
        <fullName evidence="2">Uncharacterized protein</fullName>
    </submittedName>
</protein>
<dbReference type="EMBL" id="JAHRHJ020000008">
    <property type="protein sequence ID" value="KAH9306557.1"/>
    <property type="molecule type" value="Genomic_DNA"/>
</dbReference>
<gene>
    <name evidence="2" type="ORF">KI387_010961</name>
</gene>
<dbReference type="Proteomes" id="UP000824469">
    <property type="component" value="Unassembled WGS sequence"/>
</dbReference>
<feature type="compositionally biased region" description="Polar residues" evidence="1">
    <location>
        <begin position="312"/>
        <end position="328"/>
    </location>
</feature>
<dbReference type="PANTHER" id="PTHR33431:SF3">
    <property type="entry name" value="ENABLED-LIKE PROTEIN (DUF1635)"/>
    <property type="match status" value="1"/>
</dbReference>
<accession>A0AA38FLN4</accession>
<feature type="non-terminal residue" evidence="2">
    <location>
        <position position="385"/>
    </location>
</feature>
<dbReference type="OMA" id="QEHISEQ"/>
<name>A0AA38FLN4_TAXCH</name>
<proteinExistence type="predicted"/>
<evidence type="ECO:0000256" key="1">
    <source>
        <dbReference type="SAM" id="MobiDB-lite"/>
    </source>
</evidence>
<organism evidence="2 3">
    <name type="scientific">Taxus chinensis</name>
    <name type="common">Chinese yew</name>
    <name type="synonym">Taxus wallichiana var. chinensis</name>
    <dbReference type="NCBI Taxonomy" id="29808"/>
    <lineage>
        <taxon>Eukaryota</taxon>
        <taxon>Viridiplantae</taxon>
        <taxon>Streptophyta</taxon>
        <taxon>Embryophyta</taxon>
        <taxon>Tracheophyta</taxon>
        <taxon>Spermatophyta</taxon>
        <taxon>Pinopsida</taxon>
        <taxon>Pinidae</taxon>
        <taxon>Conifers II</taxon>
        <taxon>Cupressales</taxon>
        <taxon>Taxaceae</taxon>
        <taxon>Taxus</taxon>
    </lineage>
</organism>
<dbReference type="InterPro" id="IPR012862">
    <property type="entry name" value="DUF1635"/>
</dbReference>
<feature type="region of interest" description="Disordered" evidence="1">
    <location>
        <begin position="303"/>
        <end position="385"/>
    </location>
</feature>
<dbReference type="PANTHER" id="PTHR33431">
    <property type="entry name" value="ENABLED-LIKE PROTEIN (DUF1635)"/>
    <property type="match status" value="1"/>
</dbReference>
<dbReference type="AlphaFoldDB" id="A0AA38FLN4"/>
<evidence type="ECO:0000313" key="3">
    <source>
        <dbReference type="Proteomes" id="UP000824469"/>
    </source>
</evidence>
<dbReference type="Pfam" id="PF07795">
    <property type="entry name" value="DUF1635"/>
    <property type="match status" value="1"/>
</dbReference>
<reference evidence="2 3" key="1">
    <citation type="journal article" date="2021" name="Nat. Plants">
        <title>The Taxus genome provides insights into paclitaxel biosynthesis.</title>
        <authorList>
            <person name="Xiong X."/>
            <person name="Gou J."/>
            <person name="Liao Q."/>
            <person name="Li Y."/>
            <person name="Zhou Q."/>
            <person name="Bi G."/>
            <person name="Li C."/>
            <person name="Du R."/>
            <person name="Wang X."/>
            <person name="Sun T."/>
            <person name="Guo L."/>
            <person name="Liang H."/>
            <person name="Lu P."/>
            <person name="Wu Y."/>
            <person name="Zhang Z."/>
            <person name="Ro D.K."/>
            <person name="Shang Y."/>
            <person name="Huang S."/>
            <person name="Yan J."/>
        </authorList>
    </citation>
    <scope>NUCLEOTIDE SEQUENCE [LARGE SCALE GENOMIC DNA]</scope>
    <source>
        <strain evidence="2">Ta-2019</strain>
    </source>
</reference>
<feature type="compositionally biased region" description="Low complexity" evidence="1">
    <location>
        <begin position="351"/>
        <end position="360"/>
    </location>
</feature>
<evidence type="ECO:0000313" key="2">
    <source>
        <dbReference type="EMBL" id="KAH9306557.1"/>
    </source>
</evidence>
<keyword evidence="3" id="KW-1185">Reference proteome</keyword>